<keyword evidence="4" id="KW-0520">NAD</keyword>
<dbReference type="GO" id="GO:0005829">
    <property type="term" value="C:cytosol"/>
    <property type="evidence" value="ECO:0007669"/>
    <property type="project" value="TreeGrafter"/>
</dbReference>
<dbReference type="KEGG" id="many:MANY_26700"/>
<dbReference type="InterPro" id="IPR006140">
    <property type="entry name" value="D-isomer_DH_NAD-bd"/>
</dbReference>
<evidence type="ECO:0000313" key="8">
    <source>
        <dbReference type="EMBL" id="BBZ77333.1"/>
    </source>
</evidence>
<keyword evidence="3 5" id="KW-0560">Oxidoreductase</keyword>
<dbReference type="RefSeq" id="WP_163804657.1">
    <property type="nucleotide sequence ID" value="NZ_AP022620.1"/>
</dbReference>
<dbReference type="Proteomes" id="UP000467249">
    <property type="component" value="Chromosome"/>
</dbReference>
<evidence type="ECO:0000256" key="2">
    <source>
        <dbReference type="ARBA" id="ARBA00022857"/>
    </source>
</evidence>
<name>A0A6N4WAD6_9MYCO</name>
<proteinExistence type="inferred from homology"/>
<evidence type="ECO:0000256" key="4">
    <source>
        <dbReference type="ARBA" id="ARBA00023027"/>
    </source>
</evidence>
<gene>
    <name evidence="8" type="ORF">MANY_26700</name>
</gene>
<dbReference type="InterPro" id="IPR036291">
    <property type="entry name" value="NAD(P)-bd_dom_sf"/>
</dbReference>
<sequence>MTVLLVGSPEPSLAAELSRREPLSSYPLPDSPAVTVILSCGGPVDADLIAGLPNLEAIVNFGAGVDAIDLAAARARGIAVSNTPDVLTDTVADTAVGLLIDTMRGLSAADRYVRAGHWPVRGPLRYARDVSGSRVGILGLGRIGSAIATRLAAFDCTIAYHNRRPVPGSPYRYAAAPADLAGSVDVLVVATAGGPETARLVDRAVLEALGPQGFLVNIARGGVVDEDALVELLTNGGLAGAGLDVFAHEPQVPAALLALDNVVLLPHVGSNTARARTAMARLALRNLDEWLAHRRLLTPVA</sequence>
<evidence type="ECO:0000256" key="3">
    <source>
        <dbReference type="ARBA" id="ARBA00023002"/>
    </source>
</evidence>
<dbReference type="Gene3D" id="3.40.50.720">
    <property type="entry name" value="NAD(P)-binding Rossmann-like Domain"/>
    <property type="match status" value="2"/>
</dbReference>
<dbReference type="GO" id="GO:0016618">
    <property type="term" value="F:hydroxypyruvate reductase [NAD(P)H] activity"/>
    <property type="evidence" value="ECO:0007669"/>
    <property type="project" value="TreeGrafter"/>
</dbReference>
<protein>
    <submittedName>
        <fullName evidence="8">Hydroxyacid dehydrogenase</fullName>
    </submittedName>
</protein>
<dbReference type="SUPFAM" id="SSF52283">
    <property type="entry name" value="Formate/glycerate dehydrogenase catalytic domain-like"/>
    <property type="match status" value="1"/>
</dbReference>
<dbReference type="PANTHER" id="PTHR10996:SF178">
    <property type="entry name" value="2-HYDROXYACID DEHYDROGENASE YGL185C-RELATED"/>
    <property type="match status" value="1"/>
</dbReference>
<dbReference type="GO" id="GO:0051287">
    <property type="term" value="F:NAD binding"/>
    <property type="evidence" value="ECO:0007669"/>
    <property type="project" value="InterPro"/>
</dbReference>
<feature type="domain" description="D-isomer specific 2-hydroxyacid dehydrogenase NAD-binding" evidence="7">
    <location>
        <begin position="96"/>
        <end position="269"/>
    </location>
</feature>
<dbReference type="EMBL" id="AP022620">
    <property type="protein sequence ID" value="BBZ77333.1"/>
    <property type="molecule type" value="Genomic_DNA"/>
</dbReference>
<feature type="domain" description="D-isomer specific 2-hydroxyacid dehydrogenase catalytic" evidence="6">
    <location>
        <begin position="36"/>
        <end position="300"/>
    </location>
</feature>
<dbReference type="GO" id="GO:0030267">
    <property type="term" value="F:glyoxylate reductase (NADPH) activity"/>
    <property type="evidence" value="ECO:0007669"/>
    <property type="project" value="TreeGrafter"/>
</dbReference>
<comment type="similarity">
    <text evidence="1 5">Belongs to the D-isomer specific 2-hydroxyacid dehydrogenase family.</text>
</comment>
<evidence type="ECO:0000256" key="1">
    <source>
        <dbReference type="ARBA" id="ARBA00005854"/>
    </source>
</evidence>
<dbReference type="SUPFAM" id="SSF51735">
    <property type="entry name" value="NAD(P)-binding Rossmann-fold domains"/>
    <property type="match status" value="1"/>
</dbReference>
<dbReference type="Pfam" id="PF00389">
    <property type="entry name" value="2-Hacid_dh"/>
    <property type="match status" value="1"/>
</dbReference>
<keyword evidence="9" id="KW-1185">Reference proteome</keyword>
<organism evidence="8 9">
    <name type="scientific">Mycolicibacterium anyangense</name>
    <dbReference type="NCBI Taxonomy" id="1431246"/>
    <lineage>
        <taxon>Bacteria</taxon>
        <taxon>Bacillati</taxon>
        <taxon>Actinomycetota</taxon>
        <taxon>Actinomycetes</taxon>
        <taxon>Mycobacteriales</taxon>
        <taxon>Mycobacteriaceae</taxon>
        <taxon>Mycolicibacterium</taxon>
    </lineage>
</organism>
<dbReference type="PANTHER" id="PTHR10996">
    <property type="entry name" value="2-HYDROXYACID DEHYDROGENASE-RELATED"/>
    <property type="match status" value="1"/>
</dbReference>
<dbReference type="InterPro" id="IPR050223">
    <property type="entry name" value="D-isomer_2-hydroxyacid_DH"/>
</dbReference>
<dbReference type="CDD" id="cd12156">
    <property type="entry name" value="HPPR"/>
    <property type="match status" value="1"/>
</dbReference>
<keyword evidence="2" id="KW-0521">NADP</keyword>
<dbReference type="InterPro" id="IPR006139">
    <property type="entry name" value="D-isomer_2_OHA_DH_cat_dom"/>
</dbReference>
<evidence type="ECO:0000313" key="9">
    <source>
        <dbReference type="Proteomes" id="UP000467249"/>
    </source>
</evidence>
<dbReference type="AlphaFoldDB" id="A0A6N4WAD6"/>
<dbReference type="Pfam" id="PF02826">
    <property type="entry name" value="2-Hacid_dh_C"/>
    <property type="match status" value="1"/>
</dbReference>
<dbReference type="FunFam" id="3.40.50.720:FF:000213">
    <property type="entry name" value="Putative 2-hydroxyacid dehydrogenase"/>
    <property type="match status" value="1"/>
</dbReference>
<evidence type="ECO:0000259" key="6">
    <source>
        <dbReference type="Pfam" id="PF00389"/>
    </source>
</evidence>
<evidence type="ECO:0000259" key="7">
    <source>
        <dbReference type="Pfam" id="PF02826"/>
    </source>
</evidence>
<reference evidence="8 9" key="1">
    <citation type="journal article" date="2019" name="Emerg. Microbes Infect.">
        <title>Comprehensive subspecies identification of 175 nontuberculous mycobacteria species based on 7547 genomic profiles.</title>
        <authorList>
            <person name="Matsumoto Y."/>
            <person name="Kinjo T."/>
            <person name="Motooka D."/>
            <person name="Nabeya D."/>
            <person name="Jung N."/>
            <person name="Uechi K."/>
            <person name="Horii T."/>
            <person name="Iida T."/>
            <person name="Fujita J."/>
            <person name="Nakamura S."/>
        </authorList>
    </citation>
    <scope>NUCLEOTIDE SEQUENCE [LARGE SCALE GENOMIC DNA]</scope>
    <source>
        <strain evidence="8 9">JCM 30275</strain>
    </source>
</reference>
<evidence type="ECO:0000256" key="5">
    <source>
        <dbReference type="RuleBase" id="RU003719"/>
    </source>
</evidence>
<accession>A0A6N4WAD6</accession>